<evidence type="ECO:0000313" key="1">
    <source>
        <dbReference type="EMBL" id="VFU65135.1"/>
    </source>
</evidence>
<accession>A0A6N2NHJ1</accession>
<dbReference type="EMBL" id="CAADRP010002274">
    <property type="protein sequence ID" value="VFU65135.1"/>
    <property type="molecule type" value="Genomic_DNA"/>
</dbReference>
<proteinExistence type="predicted"/>
<sequence length="82" mass="9295">MLKLPLPILSKNPDILTTKLTHQAAEVSIKPPPPDFDFSQNCKNLEPELQEPPPELLYLANEGTFVLIEKKRFGPVLAWRNC</sequence>
<protein>
    <submittedName>
        <fullName evidence="1">Uncharacterized protein</fullName>
    </submittedName>
</protein>
<organism evidence="1">
    <name type="scientific">Salix viminalis</name>
    <name type="common">Common osier</name>
    <name type="synonym">Basket willow</name>
    <dbReference type="NCBI Taxonomy" id="40686"/>
    <lineage>
        <taxon>Eukaryota</taxon>
        <taxon>Viridiplantae</taxon>
        <taxon>Streptophyta</taxon>
        <taxon>Embryophyta</taxon>
        <taxon>Tracheophyta</taxon>
        <taxon>Spermatophyta</taxon>
        <taxon>Magnoliopsida</taxon>
        <taxon>eudicotyledons</taxon>
        <taxon>Gunneridae</taxon>
        <taxon>Pentapetalae</taxon>
        <taxon>rosids</taxon>
        <taxon>fabids</taxon>
        <taxon>Malpighiales</taxon>
        <taxon>Salicaceae</taxon>
        <taxon>Saliceae</taxon>
        <taxon>Salix</taxon>
    </lineage>
</organism>
<reference evidence="1" key="1">
    <citation type="submission" date="2019-03" db="EMBL/GenBank/DDBJ databases">
        <authorList>
            <person name="Mank J."/>
            <person name="Almeida P."/>
        </authorList>
    </citation>
    <scope>NUCLEOTIDE SEQUENCE</scope>
    <source>
        <strain evidence="1">78183</strain>
    </source>
</reference>
<dbReference type="AlphaFoldDB" id="A0A6N2NHJ1"/>
<gene>
    <name evidence="1" type="ORF">SVIM_LOCUS499616</name>
</gene>
<name>A0A6N2NHJ1_SALVM</name>